<name>A0AB39J8U7_9VIRU</name>
<dbReference type="Pfam" id="PF00004">
    <property type="entry name" value="AAA"/>
    <property type="match status" value="1"/>
</dbReference>
<reference evidence="2" key="1">
    <citation type="submission" date="2024-03" db="EMBL/GenBank/DDBJ databases">
        <title>Eukaryotic viruses encode the ribosomal protein eL40.</title>
        <authorList>
            <person name="Thomy J."/>
            <person name="Schvarcz C.R."/>
            <person name="McBeain K.A."/>
            <person name="Edwards K.F."/>
            <person name="Steward G.F."/>
        </authorList>
    </citation>
    <scope>NUCLEOTIDE SEQUENCE</scope>
    <source>
        <strain evidence="2">FloV-SA2</strain>
    </source>
</reference>
<gene>
    <name evidence="2" type="ORF">FloV-SA2_00394</name>
</gene>
<dbReference type="InterPro" id="IPR003593">
    <property type="entry name" value="AAA+_ATPase"/>
</dbReference>
<protein>
    <submittedName>
        <fullName evidence="2">Clamp Loader Of DNA polymerase</fullName>
    </submittedName>
</protein>
<organism evidence="2">
    <name type="scientific">Florenciella sp. virus SA2</name>
    <dbReference type="NCBI Taxonomy" id="3240092"/>
    <lineage>
        <taxon>Viruses</taxon>
    </lineage>
</organism>
<dbReference type="Gene3D" id="3.40.50.300">
    <property type="entry name" value="P-loop containing nucleotide triphosphate hydrolases"/>
    <property type="match status" value="1"/>
</dbReference>
<proteinExistence type="predicted"/>
<dbReference type="GO" id="GO:0005524">
    <property type="term" value="F:ATP binding"/>
    <property type="evidence" value="ECO:0007669"/>
    <property type="project" value="InterPro"/>
</dbReference>
<dbReference type="GO" id="GO:0003689">
    <property type="term" value="F:DNA clamp loader activity"/>
    <property type="evidence" value="ECO:0007669"/>
    <property type="project" value="TreeGrafter"/>
</dbReference>
<evidence type="ECO:0000259" key="1">
    <source>
        <dbReference type="SMART" id="SM00382"/>
    </source>
</evidence>
<dbReference type="InterPro" id="IPR050238">
    <property type="entry name" value="DNA_Rep/Repair_Clamp_Loader"/>
</dbReference>
<dbReference type="EMBL" id="PP542043">
    <property type="protein sequence ID" value="XDO02212.1"/>
    <property type="molecule type" value="Genomic_DNA"/>
</dbReference>
<dbReference type="GO" id="GO:0006281">
    <property type="term" value="P:DNA repair"/>
    <property type="evidence" value="ECO:0007669"/>
    <property type="project" value="TreeGrafter"/>
</dbReference>
<dbReference type="SUPFAM" id="SSF52540">
    <property type="entry name" value="P-loop containing nucleoside triphosphate hydrolases"/>
    <property type="match status" value="1"/>
</dbReference>
<accession>A0AB39J8U7</accession>
<dbReference type="GO" id="GO:0006261">
    <property type="term" value="P:DNA-templated DNA replication"/>
    <property type="evidence" value="ECO:0007669"/>
    <property type="project" value="TreeGrafter"/>
</dbReference>
<dbReference type="SMART" id="SM00382">
    <property type="entry name" value="AAA"/>
    <property type="match status" value="1"/>
</dbReference>
<dbReference type="InterPro" id="IPR003959">
    <property type="entry name" value="ATPase_AAA_core"/>
</dbReference>
<sequence>MSDPWIEKYRPTNMKDIVLNNENKKIFQNIISKEYYPNLILYGPPGTGKTTTILCLMNHYCKKHNCNNNYIHLNASHERGIDTIRNEIFNFTEKKNLFNNHHKFILLDEADSMTKQAQNNLQNIIKKCKSKVTFILICNYLNRLIDYFKKSFLILYFNQTVKLCDIFVNNCIKNENIKISDNVIQLIKKNNCHDLRSIINNIQNYCKTDILLDEKIFYSLLDETKNKALFKKLNKKMDNINIFNFFFNYLYEIYEIDYKTTYYMKLILFHKNNNFFIEEFIPYIKKLKLKNNNSKI</sequence>
<dbReference type="PANTHER" id="PTHR11669:SF9">
    <property type="entry name" value="REPLICATION FACTOR C SUBUNIT 5"/>
    <property type="match status" value="1"/>
</dbReference>
<feature type="domain" description="AAA+ ATPase" evidence="1">
    <location>
        <begin position="35"/>
        <end position="161"/>
    </location>
</feature>
<dbReference type="CDD" id="cd00009">
    <property type="entry name" value="AAA"/>
    <property type="match status" value="1"/>
</dbReference>
<dbReference type="PANTHER" id="PTHR11669">
    <property type="entry name" value="REPLICATION FACTOR C / DNA POLYMERASE III GAMMA-TAU SUBUNIT"/>
    <property type="match status" value="1"/>
</dbReference>
<evidence type="ECO:0000313" key="2">
    <source>
        <dbReference type="EMBL" id="XDO02212.1"/>
    </source>
</evidence>
<dbReference type="InterPro" id="IPR027417">
    <property type="entry name" value="P-loop_NTPase"/>
</dbReference>
<dbReference type="GO" id="GO:0016887">
    <property type="term" value="F:ATP hydrolysis activity"/>
    <property type="evidence" value="ECO:0007669"/>
    <property type="project" value="InterPro"/>
</dbReference>